<evidence type="ECO:0000313" key="1">
    <source>
        <dbReference type="EMBL" id="CAK8995203.1"/>
    </source>
</evidence>
<protein>
    <submittedName>
        <fullName evidence="1">Uncharacterized protein</fullName>
    </submittedName>
</protein>
<reference evidence="1 2" key="1">
    <citation type="submission" date="2024-02" db="EMBL/GenBank/DDBJ databases">
        <authorList>
            <person name="Chen Y."/>
            <person name="Shah S."/>
            <person name="Dougan E. K."/>
            <person name="Thang M."/>
            <person name="Chan C."/>
        </authorList>
    </citation>
    <scope>NUCLEOTIDE SEQUENCE [LARGE SCALE GENOMIC DNA]</scope>
</reference>
<proteinExistence type="predicted"/>
<dbReference type="EMBL" id="CAXAMN010001566">
    <property type="protein sequence ID" value="CAK8995203.1"/>
    <property type="molecule type" value="Genomic_DNA"/>
</dbReference>
<gene>
    <name evidence="1" type="ORF">CCMP2556_LOCUS3944</name>
</gene>
<evidence type="ECO:0000313" key="2">
    <source>
        <dbReference type="Proteomes" id="UP001642484"/>
    </source>
</evidence>
<accession>A0ABP0HYB2</accession>
<dbReference type="Proteomes" id="UP001642484">
    <property type="component" value="Unassembled WGS sequence"/>
</dbReference>
<keyword evidence="2" id="KW-1185">Reference proteome</keyword>
<sequence>DLATMARSTRLTTRVPLDAIHIRPPVDGLPVVEDFLTCCISFLFSGSRLDREPVDLCLDEHIPPPEEGNAYRPVLSVKKGFTRLMSGLFLLLVASDLDPVLAKDLLLPLLPAIIDVWNLPACVTSGQPQEEVSFEAIQLSCQGAERQRKNALQMSLRFEKLMAEHRLNSADADKTEVELLQML</sequence>
<feature type="non-terminal residue" evidence="1">
    <location>
        <position position="1"/>
    </location>
</feature>
<organism evidence="1 2">
    <name type="scientific">Durusdinium trenchii</name>
    <dbReference type="NCBI Taxonomy" id="1381693"/>
    <lineage>
        <taxon>Eukaryota</taxon>
        <taxon>Sar</taxon>
        <taxon>Alveolata</taxon>
        <taxon>Dinophyceae</taxon>
        <taxon>Suessiales</taxon>
        <taxon>Symbiodiniaceae</taxon>
        <taxon>Durusdinium</taxon>
    </lineage>
</organism>
<comment type="caution">
    <text evidence="1">The sequence shown here is derived from an EMBL/GenBank/DDBJ whole genome shotgun (WGS) entry which is preliminary data.</text>
</comment>
<name>A0ABP0HYB2_9DINO</name>
<feature type="non-terminal residue" evidence="1">
    <location>
        <position position="183"/>
    </location>
</feature>